<reference evidence="3" key="1">
    <citation type="submission" date="2020-10" db="EMBL/GenBank/DDBJ databases">
        <authorList>
            <person name="Gilroy R."/>
        </authorList>
    </citation>
    <scope>NUCLEOTIDE SEQUENCE</scope>
    <source>
        <strain evidence="3">ChiW13-3771</strain>
    </source>
</reference>
<keyword evidence="2" id="KW-0812">Transmembrane</keyword>
<reference evidence="3" key="2">
    <citation type="journal article" date="2021" name="PeerJ">
        <title>Extensive microbial diversity within the chicken gut microbiome revealed by metagenomics and culture.</title>
        <authorList>
            <person name="Gilroy R."/>
            <person name="Ravi A."/>
            <person name="Getino M."/>
            <person name="Pursley I."/>
            <person name="Horton D.L."/>
            <person name="Alikhan N.F."/>
            <person name="Baker D."/>
            <person name="Gharbi K."/>
            <person name="Hall N."/>
            <person name="Watson M."/>
            <person name="Adriaenssens E.M."/>
            <person name="Foster-Nyarko E."/>
            <person name="Jarju S."/>
            <person name="Secka A."/>
            <person name="Antonio M."/>
            <person name="Oren A."/>
            <person name="Chaudhuri R.R."/>
            <person name="La Ragione R."/>
            <person name="Hildebrand F."/>
            <person name="Pallen M.J."/>
        </authorList>
    </citation>
    <scope>NUCLEOTIDE SEQUENCE</scope>
    <source>
        <strain evidence="3">ChiW13-3771</strain>
    </source>
</reference>
<evidence type="ECO:0000313" key="3">
    <source>
        <dbReference type="EMBL" id="HIR88908.1"/>
    </source>
</evidence>
<gene>
    <name evidence="3" type="ORF">IAC96_08175</name>
</gene>
<feature type="coiled-coil region" evidence="1">
    <location>
        <begin position="126"/>
        <end position="170"/>
    </location>
</feature>
<evidence type="ECO:0000256" key="1">
    <source>
        <dbReference type="SAM" id="Coils"/>
    </source>
</evidence>
<proteinExistence type="predicted"/>
<dbReference type="Proteomes" id="UP000824201">
    <property type="component" value="Unassembled WGS sequence"/>
</dbReference>
<evidence type="ECO:0000313" key="4">
    <source>
        <dbReference type="Proteomes" id="UP000824201"/>
    </source>
</evidence>
<accession>A0A9D1EFE6</accession>
<dbReference type="EMBL" id="DVHN01000104">
    <property type="protein sequence ID" value="HIR88908.1"/>
    <property type="molecule type" value="Genomic_DNA"/>
</dbReference>
<protein>
    <submittedName>
        <fullName evidence="3">Uncharacterized protein</fullName>
    </submittedName>
</protein>
<feature type="transmembrane region" description="Helical" evidence="2">
    <location>
        <begin position="6"/>
        <end position="24"/>
    </location>
</feature>
<keyword evidence="2" id="KW-0472">Membrane</keyword>
<dbReference type="AlphaFoldDB" id="A0A9D1EFE6"/>
<comment type="caution">
    <text evidence="3">The sequence shown here is derived from an EMBL/GenBank/DDBJ whole genome shotgun (WGS) entry which is preliminary data.</text>
</comment>
<organism evidence="3 4">
    <name type="scientific">Candidatus Fimimorpha faecalis</name>
    <dbReference type="NCBI Taxonomy" id="2840824"/>
    <lineage>
        <taxon>Bacteria</taxon>
        <taxon>Bacillati</taxon>
        <taxon>Bacillota</taxon>
        <taxon>Clostridia</taxon>
        <taxon>Eubacteriales</taxon>
        <taxon>Candidatus Fimimorpha</taxon>
    </lineage>
</organism>
<sequence length="385" mass="43688">MIVEGAIFALMGLVIGTIGTILFFRMDKGWKQILTCAGSALSAGGTGRIFIDYLGVSSEKKSAMILILVVGTIICSLISFLLLTKLLKGQTGNNVIRVLDIILAYDGFLKDYYEGRKKEVDQLVNSAEIKKREEKLKCREEDLNDKEKRLIEKEKNILELKSKIQECKEKAITVRLPEDCEIVLTESFINKIPLFVDNICKFSSDVENLTNDFYEKFKSQIGNIDKEAAQKLLKGYFVGIGLYIANDLFGVSNNNVRTHFRVLKDNTYIQCVVILGSEISKDQISNIPKGNSMIDKSFELKRSLVASLNPESKYDTNTVWEDFITIAEYNIVKDGAAFLSMGISIKYAEQFKEMLYFLNYYKIERCLVSYIDKINKVCDIIKTLE</sequence>
<name>A0A9D1EFE6_9FIRM</name>
<keyword evidence="2" id="KW-1133">Transmembrane helix</keyword>
<keyword evidence="1" id="KW-0175">Coiled coil</keyword>
<evidence type="ECO:0000256" key="2">
    <source>
        <dbReference type="SAM" id="Phobius"/>
    </source>
</evidence>
<feature type="transmembrane region" description="Helical" evidence="2">
    <location>
        <begin position="63"/>
        <end position="83"/>
    </location>
</feature>